<comment type="caution">
    <text evidence="2">The sequence shown here is derived from an EMBL/GenBank/DDBJ whole genome shotgun (WGS) entry which is preliminary data.</text>
</comment>
<organism evidence="2 3">
    <name type="scientific">Trichinella spiralis</name>
    <name type="common">Trichina worm</name>
    <dbReference type="NCBI Taxonomy" id="6334"/>
    <lineage>
        <taxon>Eukaryota</taxon>
        <taxon>Metazoa</taxon>
        <taxon>Ecdysozoa</taxon>
        <taxon>Nematoda</taxon>
        <taxon>Enoplea</taxon>
        <taxon>Dorylaimia</taxon>
        <taxon>Trichinellida</taxon>
        <taxon>Trichinellidae</taxon>
        <taxon>Trichinella</taxon>
    </lineage>
</organism>
<protein>
    <submittedName>
        <fullName evidence="2">Riboflavin kinase</fullName>
    </submittedName>
</protein>
<evidence type="ECO:0000313" key="3">
    <source>
        <dbReference type="Proteomes" id="UP001558632"/>
    </source>
</evidence>
<feature type="region of interest" description="Disordered" evidence="1">
    <location>
        <begin position="47"/>
        <end position="66"/>
    </location>
</feature>
<keyword evidence="2" id="KW-0808">Transferase</keyword>
<evidence type="ECO:0000313" key="2">
    <source>
        <dbReference type="EMBL" id="KAL1234511.1"/>
    </source>
</evidence>
<proteinExistence type="predicted"/>
<dbReference type="Proteomes" id="UP001558632">
    <property type="component" value="Unassembled WGS sequence"/>
</dbReference>
<sequence>MGYQGRHGIYHIMQFIGTIRRQRESGPPSTSITDNGRFELDEVRHWPRDHIGRRPDPVRSRDAIAA</sequence>
<keyword evidence="2" id="KW-0418">Kinase</keyword>
<reference evidence="2 3" key="1">
    <citation type="submission" date="2024-07" db="EMBL/GenBank/DDBJ databases">
        <title>Enhanced genomic and transcriptomic resources for Trichinella pseudospiralis and T. spiralis underpin the discovery of pronounced molecular differences between stages and species.</title>
        <authorList>
            <person name="Pasi K.K."/>
            <person name="La Rosa G."/>
            <person name="Gomez-Morales M.A."/>
            <person name="Tosini F."/>
            <person name="Sumanam S."/>
            <person name="Young N.D."/>
            <person name="Chang B.C."/>
            <person name="Robin G.B."/>
        </authorList>
    </citation>
    <scope>NUCLEOTIDE SEQUENCE [LARGE SCALE GENOMIC DNA]</scope>
    <source>
        <strain evidence="2">ISS534</strain>
    </source>
</reference>
<name>A0ABR3KBU7_TRISP</name>
<keyword evidence="3" id="KW-1185">Reference proteome</keyword>
<evidence type="ECO:0000256" key="1">
    <source>
        <dbReference type="SAM" id="MobiDB-lite"/>
    </source>
</evidence>
<accession>A0ABR3KBU7</accession>
<gene>
    <name evidence="2" type="ORF">TSPI_04977</name>
</gene>
<dbReference type="EMBL" id="JBEUSY010000410">
    <property type="protein sequence ID" value="KAL1234511.1"/>
    <property type="molecule type" value="Genomic_DNA"/>
</dbReference>
<dbReference type="GO" id="GO:0016301">
    <property type="term" value="F:kinase activity"/>
    <property type="evidence" value="ECO:0007669"/>
    <property type="project" value="UniProtKB-KW"/>
</dbReference>